<dbReference type="GeneID" id="71999339"/>
<reference evidence="1 2" key="1">
    <citation type="journal article" date="2021" name="Environ. Microbiol.">
        <title>Gene family expansions and transcriptome signatures uncover fungal adaptations to wood decay.</title>
        <authorList>
            <person name="Hage H."/>
            <person name="Miyauchi S."/>
            <person name="Viragh M."/>
            <person name="Drula E."/>
            <person name="Min B."/>
            <person name="Chaduli D."/>
            <person name="Navarro D."/>
            <person name="Favel A."/>
            <person name="Norest M."/>
            <person name="Lesage-Meessen L."/>
            <person name="Balint B."/>
            <person name="Merenyi Z."/>
            <person name="de Eugenio L."/>
            <person name="Morin E."/>
            <person name="Martinez A.T."/>
            <person name="Baldrian P."/>
            <person name="Stursova M."/>
            <person name="Martinez M.J."/>
            <person name="Novotny C."/>
            <person name="Magnuson J.K."/>
            <person name="Spatafora J.W."/>
            <person name="Maurice S."/>
            <person name="Pangilinan J."/>
            <person name="Andreopoulos W."/>
            <person name="LaButti K."/>
            <person name="Hundley H."/>
            <person name="Na H."/>
            <person name="Kuo A."/>
            <person name="Barry K."/>
            <person name="Lipzen A."/>
            <person name="Henrissat B."/>
            <person name="Riley R."/>
            <person name="Ahrendt S."/>
            <person name="Nagy L.G."/>
            <person name="Grigoriev I.V."/>
            <person name="Martin F."/>
            <person name="Rosso M.N."/>
        </authorList>
    </citation>
    <scope>NUCLEOTIDE SEQUENCE [LARGE SCALE GENOMIC DNA]</scope>
    <source>
        <strain evidence="1 2">CIRM-BRFM 1785</strain>
    </source>
</reference>
<keyword evidence="2" id="KW-1185">Reference proteome</keyword>
<organism evidence="1 2">
    <name type="scientific">Rhodofomes roseus</name>
    <dbReference type="NCBI Taxonomy" id="34475"/>
    <lineage>
        <taxon>Eukaryota</taxon>
        <taxon>Fungi</taxon>
        <taxon>Dikarya</taxon>
        <taxon>Basidiomycota</taxon>
        <taxon>Agaricomycotina</taxon>
        <taxon>Agaricomycetes</taxon>
        <taxon>Polyporales</taxon>
        <taxon>Rhodofomes</taxon>
    </lineage>
</organism>
<protein>
    <submittedName>
        <fullName evidence="1">Uncharacterized protein</fullName>
    </submittedName>
</protein>
<name>A0ABQ8JXW9_9APHY</name>
<sequence>MRSLYYRAHPSTISDDIVGYRPRVLRIEFVAKWDSTLTPGLLVFVPCAPSILSESKWFVNVMDGVTHVNIQWIPPNYDRRHMTGFDHAAQETHLQDMATEDFAATGRMGELDPRRDKYKCVRYRVLLFQYHAYKQSTVFVLRRRIPLHSSRACRRCGQRVAYGCGPGRRIPPYMSLILRTDDLLRLTDGQLTLSVSPLVKRR</sequence>
<dbReference type="RefSeq" id="XP_047772605.1">
    <property type="nucleotide sequence ID" value="XM_047918607.1"/>
</dbReference>
<evidence type="ECO:0000313" key="2">
    <source>
        <dbReference type="Proteomes" id="UP000814176"/>
    </source>
</evidence>
<dbReference type="EMBL" id="JADCUA010000043">
    <property type="protein sequence ID" value="KAH9829087.1"/>
    <property type="molecule type" value="Genomic_DNA"/>
</dbReference>
<dbReference type="Proteomes" id="UP000814176">
    <property type="component" value="Unassembled WGS sequence"/>
</dbReference>
<accession>A0ABQ8JXW9</accession>
<comment type="caution">
    <text evidence="1">The sequence shown here is derived from an EMBL/GenBank/DDBJ whole genome shotgun (WGS) entry which is preliminary data.</text>
</comment>
<gene>
    <name evidence="1" type="ORF">C8Q71DRAFT_448146</name>
</gene>
<evidence type="ECO:0000313" key="1">
    <source>
        <dbReference type="EMBL" id="KAH9829087.1"/>
    </source>
</evidence>
<proteinExistence type="predicted"/>